<evidence type="ECO:0000313" key="1">
    <source>
        <dbReference type="EMBL" id="MZL34914.1"/>
    </source>
</evidence>
<name>A0A6L8T5Y2_9FIRM</name>
<gene>
    <name evidence="1" type="ORF">GT728_17405</name>
</gene>
<organism evidence="1 2">
    <name type="scientific">Blautia wexlerae</name>
    <dbReference type="NCBI Taxonomy" id="418240"/>
    <lineage>
        <taxon>Bacteria</taxon>
        <taxon>Bacillati</taxon>
        <taxon>Bacillota</taxon>
        <taxon>Clostridia</taxon>
        <taxon>Lachnospirales</taxon>
        <taxon>Lachnospiraceae</taxon>
        <taxon>Blautia</taxon>
    </lineage>
</organism>
<proteinExistence type="predicted"/>
<reference evidence="1 2" key="1">
    <citation type="journal article" date="2019" name="Nat. Med.">
        <title>A library of human gut bacterial isolates paired with longitudinal multiomics data enables mechanistic microbiome research.</title>
        <authorList>
            <person name="Poyet M."/>
            <person name="Groussin M."/>
            <person name="Gibbons S.M."/>
            <person name="Avila-Pacheco J."/>
            <person name="Jiang X."/>
            <person name="Kearney S.M."/>
            <person name="Perrotta A.R."/>
            <person name="Berdy B."/>
            <person name="Zhao S."/>
            <person name="Lieberman T.D."/>
            <person name="Swanson P.K."/>
            <person name="Smith M."/>
            <person name="Roesemann S."/>
            <person name="Alexander J.E."/>
            <person name="Rich S.A."/>
            <person name="Livny J."/>
            <person name="Vlamakis H."/>
            <person name="Clish C."/>
            <person name="Bullock K."/>
            <person name="Deik A."/>
            <person name="Scott J."/>
            <person name="Pierce K.A."/>
            <person name="Xavier R.J."/>
            <person name="Alm E.J."/>
        </authorList>
    </citation>
    <scope>NUCLEOTIDE SEQUENCE [LARGE SCALE GENOMIC DNA]</scope>
    <source>
        <strain evidence="1 2">BIOML-A1</strain>
    </source>
</reference>
<evidence type="ECO:0000313" key="2">
    <source>
        <dbReference type="Proteomes" id="UP000477285"/>
    </source>
</evidence>
<comment type="caution">
    <text evidence="1">The sequence shown here is derived from an EMBL/GenBank/DDBJ whole genome shotgun (WGS) entry which is preliminary data.</text>
</comment>
<protein>
    <submittedName>
        <fullName evidence="1">Uncharacterized protein</fullName>
    </submittedName>
</protein>
<dbReference type="RefSeq" id="WP_161234187.1">
    <property type="nucleotide sequence ID" value="NZ_WWVI01000060.1"/>
</dbReference>
<dbReference type="EMBL" id="WWVQ01000059">
    <property type="protein sequence ID" value="MZL34914.1"/>
    <property type="molecule type" value="Genomic_DNA"/>
</dbReference>
<dbReference type="AlphaFoldDB" id="A0A6L8T5Y2"/>
<sequence length="202" mass="22899">MAKNEDGYEKYLGYIEDSLDEVAEKVTRIFDERKKGLAATLCGMLRDATSCATHYEWRRGDCPYDTSGELKDCGDIDLNISIADFLEEEYTGGTKATYVSGHGLSYETYQDSLTNDTITLCENVLRDAVRICLQEAFPEDEVSERDAEEVIYECHDDIYDNCPAESFWPCSGALEYCGIDTEMPLKSLFDTKKEKIVAFRTK</sequence>
<accession>A0A6L8T5Y2</accession>
<dbReference type="Proteomes" id="UP000477285">
    <property type="component" value="Unassembled WGS sequence"/>
</dbReference>